<name>A0ABU7U0I2_9PROT</name>
<sequence>MRLLREGNPDDNALTRMGRVSYLHIASQTEIPDNLRNGIWFSCMTEQIHFLSDGTGDVIGYLCWAHLCRESLTILRREAVLPAYIYEWDDGPHLCLFYCFILPHYRSRCALMLTMPKNMFREERHLYIFRERQLRRYRRP</sequence>
<comment type="caution">
    <text evidence="1">The sequence shown here is derived from an EMBL/GenBank/DDBJ whole genome shotgun (WGS) entry which is preliminary data.</text>
</comment>
<proteinExistence type="predicted"/>
<accession>A0ABU7U0I2</accession>
<organism evidence="1 2">
    <name type="scientific">Sorlinia euscelidii</name>
    <dbReference type="NCBI Taxonomy" id="3081148"/>
    <lineage>
        <taxon>Bacteria</taxon>
        <taxon>Pseudomonadati</taxon>
        <taxon>Pseudomonadota</taxon>
        <taxon>Alphaproteobacteria</taxon>
        <taxon>Acetobacterales</taxon>
        <taxon>Acetobacteraceae</taxon>
        <taxon>Sorlinia</taxon>
    </lineage>
</organism>
<dbReference type="EMBL" id="JAWJZY010000002">
    <property type="protein sequence ID" value="MEE8658203.1"/>
    <property type="molecule type" value="Genomic_DNA"/>
</dbReference>
<evidence type="ECO:0000313" key="2">
    <source>
        <dbReference type="Proteomes" id="UP001312908"/>
    </source>
</evidence>
<protein>
    <recommendedName>
        <fullName evidence="3">Toxin-activating lysine-acyltransferase</fullName>
    </recommendedName>
</protein>
<reference evidence="1 2" key="1">
    <citation type="submission" date="2023-10" db="EMBL/GenBank/DDBJ databases">
        <title>Sorlinia euscelidii gen. nov., sp. nov., an acetic acid bacteria isolated from the gut of Euscelidius variegatus emitter.</title>
        <authorList>
            <person name="Michoud G."/>
            <person name="Marasco R."/>
            <person name="Seferji K."/>
            <person name="Gonella E."/>
            <person name="Garuglieri E."/>
            <person name="Alma A."/>
            <person name="Mapelli F."/>
            <person name="Borin S."/>
            <person name="Daffonchio D."/>
            <person name="Crotti E."/>
        </authorList>
    </citation>
    <scope>NUCLEOTIDE SEQUENCE [LARGE SCALE GENOMIC DNA]</scope>
    <source>
        <strain evidence="1 2">EV16P</strain>
    </source>
</reference>
<evidence type="ECO:0008006" key="3">
    <source>
        <dbReference type="Google" id="ProtNLM"/>
    </source>
</evidence>
<evidence type="ECO:0000313" key="1">
    <source>
        <dbReference type="EMBL" id="MEE8658203.1"/>
    </source>
</evidence>
<gene>
    <name evidence="1" type="ORF">DOFOFD_04175</name>
</gene>
<dbReference type="RefSeq" id="WP_394819165.1">
    <property type="nucleotide sequence ID" value="NZ_JAWJZY010000002.1"/>
</dbReference>
<keyword evidence="2" id="KW-1185">Reference proteome</keyword>
<dbReference type="Proteomes" id="UP001312908">
    <property type="component" value="Unassembled WGS sequence"/>
</dbReference>